<reference evidence="2" key="1">
    <citation type="submission" date="2017-10" db="EMBL/GenBank/DDBJ databases">
        <authorList>
            <person name="Banno H."/>
            <person name="Chua N.-H."/>
        </authorList>
    </citation>
    <scope>NUCLEOTIDE SEQUENCE [LARGE SCALE GENOMIC DNA]</scope>
    <source>
        <strain evidence="2">Kuenenia_mbr1_ru-nijmegen</strain>
    </source>
</reference>
<evidence type="ECO:0000313" key="4">
    <source>
        <dbReference type="Proteomes" id="UP000501926"/>
    </source>
</evidence>
<evidence type="ECO:0000313" key="2">
    <source>
        <dbReference type="EMBL" id="SOH03016.1"/>
    </source>
</evidence>
<organism evidence="2 3">
    <name type="scientific">Kuenenia stuttgartiensis</name>
    <dbReference type="NCBI Taxonomy" id="174633"/>
    <lineage>
        <taxon>Bacteria</taxon>
        <taxon>Pseudomonadati</taxon>
        <taxon>Planctomycetota</taxon>
        <taxon>Candidatus Brocadiia</taxon>
        <taxon>Candidatus Brocadiales</taxon>
        <taxon>Candidatus Brocadiaceae</taxon>
        <taxon>Candidatus Kuenenia</taxon>
    </lineage>
</organism>
<reference evidence="3" key="2">
    <citation type="submission" date="2017-10" db="EMBL/GenBank/DDBJ databases">
        <authorList>
            <person name="Frank J."/>
        </authorList>
    </citation>
    <scope>NUCLEOTIDE SEQUENCE [LARGE SCALE GENOMIC DNA]</scope>
</reference>
<sequence>MWKYPDRQFAKNMPRYEAALLHIHIILRRINHQKREGSERLLYVYQWYIFSGFYPQMPVFMIKEIQGYWVEDVL</sequence>
<accession>A0A2C9CBD3</accession>
<dbReference type="Proteomes" id="UP000221734">
    <property type="component" value="Chromosome Kuenenia_stuttgartiensis_MBR1"/>
</dbReference>
<keyword evidence="3" id="KW-1185">Reference proteome</keyword>
<dbReference type="EMBL" id="LT934425">
    <property type="protein sequence ID" value="SOH03016.1"/>
    <property type="molecule type" value="Genomic_DNA"/>
</dbReference>
<dbReference type="KEGG" id="kst:KSMBR1_0502"/>
<reference evidence="1 4" key="3">
    <citation type="submission" date="2020-02" db="EMBL/GenBank/DDBJ databases">
        <title>Newly sequenced genome of strain CSTR1 showed variability in Candidatus Kuenenia stuttgartiensis genomes.</title>
        <authorList>
            <person name="Ding C."/>
            <person name="Adrian L."/>
        </authorList>
    </citation>
    <scope>NUCLEOTIDE SEQUENCE [LARGE SCALE GENOMIC DNA]</scope>
    <source>
        <strain evidence="1 4">CSTR1</strain>
    </source>
</reference>
<protein>
    <submittedName>
        <fullName evidence="2">Uncharacterized protein</fullName>
    </submittedName>
</protein>
<name>A0A2C9CBD3_KUEST</name>
<gene>
    <name evidence="1" type="ORF">KsCSTR_33970</name>
    <name evidence="2" type="ORF">KSMBR1_0502</name>
</gene>
<dbReference type="AlphaFoldDB" id="A0A2C9CBD3"/>
<dbReference type="EMBL" id="CP049055">
    <property type="protein sequence ID" value="QII12776.1"/>
    <property type="molecule type" value="Genomic_DNA"/>
</dbReference>
<evidence type="ECO:0000313" key="3">
    <source>
        <dbReference type="Proteomes" id="UP000221734"/>
    </source>
</evidence>
<proteinExistence type="predicted"/>
<evidence type="ECO:0000313" key="1">
    <source>
        <dbReference type="EMBL" id="QII12776.1"/>
    </source>
</evidence>
<dbReference type="Proteomes" id="UP000501926">
    <property type="component" value="Chromosome"/>
</dbReference>